<dbReference type="Proteomes" id="UP000663829">
    <property type="component" value="Unassembled WGS sequence"/>
</dbReference>
<dbReference type="EMBL" id="CAJOBC010035234">
    <property type="protein sequence ID" value="CAF4111767.1"/>
    <property type="molecule type" value="Genomic_DNA"/>
</dbReference>
<proteinExistence type="inferred from homology"/>
<dbReference type="Pfam" id="PF02274">
    <property type="entry name" value="ADI"/>
    <property type="match status" value="1"/>
</dbReference>
<dbReference type="Proteomes" id="UP000681722">
    <property type="component" value="Unassembled WGS sequence"/>
</dbReference>
<dbReference type="GO" id="GO:0016403">
    <property type="term" value="F:dimethylargininase activity"/>
    <property type="evidence" value="ECO:0007669"/>
    <property type="project" value="TreeGrafter"/>
</dbReference>
<gene>
    <name evidence="3" type="ORF">GPM918_LOCUS28298</name>
    <name evidence="4" type="ORF">SRO942_LOCUS28788</name>
</gene>
<evidence type="ECO:0000256" key="1">
    <source>
        <dbReference type="ARBA" id="ARBA00008532"/>
    </source>
</evidence>
<dbReference type="SUPFAM" id="SSF55909">
    <property type="entry name" value="Pentein"/>
    <property type="match status" value="1"/>
</dbReference>
<dbReference type="GO" id="GO:0006525">
    <property type="term" value="P:arginine metabolic process"/>
    <property type="evidence" value="ECO:0007669"/>
    <property type="project" value="TreeGrafter"/>
</dbReference>
<dbReference type="PANTHER" id="PTHR12737">
    <property type="entry name" value="DIMETHYLARGININE DIMETHYLAMINOHYDROLASE"/>
    <property type="match status" value="1"/>
</dbReference>
<comment type="similarity">
    <text evidence="1">Belongs to the DDAH family.</text>
</comment>
<evidence type="ECO:0000313" key="4">
    <source>
        <dbReference type="EMBL" id="CAF4111767.1"/>
    </source>
</evidence>
<evidence type="ECO:0008006" key="6">
    <source>
        <dbReference type="Google" id="ProtNLM"/>
    </source>
</evidence>
<dbReference type="AlphaFoldDB" id="A0A815D4B6"/>
<dbReference type="GO" id="GO:0045429">
    <property type="term" value="P:positive regulation of nitric oxide biosynthetic process"/>
    <property type="evidence" value="ECO:0007669"/>
    <property type="project" value="TreeGrafter"/>
</dbReference>
<evidence type="ECO:0000313" key="3">
    <source>
        <dbReference type="EMBL" id="CAF1296439.1"/>
    </source>
</evidence>
<reference evidence="3" key="1">
    <citation type="submission" date="2021-02" db="EMBL/GenBank/DDBJ databases">
        <authorList>
            <person name="Nowell W R."/>
        </authorList>
    </citation>
    <scope>NUCLEOTIDE SEQUENCE</scope>
</reference>
<protein>
    <recommendedName>
        <fullName evidence="6">Dimethylargininase</fullName>
    </recommendedName>
</protein>
<dbReference type="OrthoDB" id="5912827at2759"/>
<evidence type="ECO:0000256" key="2">
    <source>
        <dbReference type="ARBA" id="ARBA00022801"/>
    </source>
</evidence>
<name>A0A815D4B6_9BILA</name>
<accession>A0A815D4B6</accession>
<sequence>MRKFEHVVCRTPCSQIVNGITSANLGKPIYKELLDQHNSYIRALQTCEVDITILPSLEDYPDSVFVEDVALCTPKCAIVTLPGADSRCGEASLMTPVLRRFYEHIECIQAPGTLDAGDVMMVGDHYYIGASTRTNAEGAAQLIAILNKYGMTGSVVKLEKGLHLKTGLTYLENNNLLAAGEFISKPEFQKYNIVVVPEEEEYAANCIWVNENVIMPAGYPITKANIQKLGYNVIEVNASEFRKHVVVRRSVA</sequence>
<dbReference type="EMBL" id="CAJNOQ010012283">
    <property type="protein sequence ID" value="CAF1296439.1"/>
    <property type="molecule type" value="Genomic_DNA"/>
</dbReference>
<dbReference type="InterPro" id="IPR033199">
    <property type="entry name" value="DDAH-like"/>
</dbReference>
<dbReference type="GO" id="GO:0016597">
    <property type="term" value="F:amino acid binding"/>
    <property type="evidence" value="ECO:0007669"/>
    <property type="project" value="TreeGrafter"/>
</dbReference>
<evidence type="ECO:0000313" key="5">
    <source>
        <dbReference type="Proteomes" id="UP000663829"/>
    </source>
</evidence>
<dbReference type="GO" id="GO:0000052">
    <property type="term" value="P:citrulline metabolic process"/>
    <property type="evidence" value="ECO:0007669"/>
    <property type="project" value="TreeGrafter"/>
</dbReference>
<comment type="caution">
    <text evidence="3">The sequence shown here is derived from an EMBL/GenBank/DDBJ whole genome shotgun (WGS) entry which is preliminary data.</text>
</comment>
<dbReference type="PANTHER" id="PTHR12737:SF9">
    <property type="entry name" value="DIMETHYLARGININASE"/>
    <property type="match status" value="1"/>
</dbReference>
<keyword evidence="5" id="KW-1185">Reference proteome</keyword>
<organism evidence="3 5">
    <name type="scientific">Didymodactylos carnosus</name>
    <dbReference type="NCBI Taxonomy" id="1234261"/>
    <lineage>
        <taxon>Eukaryota</taxon>
        <taxon>Metazoa</taxon>
        <taxon>Spiralia</taxon>
        <taxon>Gnathifera</taxon>
        <taxon>Rotifera</taxon>
        <taxon>Eurotatoria</taxon>
        <taxon>Bdelloidea</taxon>
        <taxon>Philodinida</taxon>
        <taxon>Philodinidae</taxon>
        <taxon>Didymodactylos</taxon>
    </lineage>
</organism>
<dbReference type="Gene3D" id="3.75.10.10">
    <property type="entry name" value="L-arginine/glycine Amidinotransferase, Chain A"/>
    <property type="match status" value="1"/>
</dbReference>
<keyword evidence="2" id="KW-0378">Hydrolase</keyword>